<sequence length="541" mass="61295">MNKKGLAVLMRSRVRPPANQGRQHFPPSESLPFPNSSMDPSRSDDHQETSSWPSVMLKDVKDWMHASISIPAHRIEPFDSNLEKFSLGYLGLDQEDRKELIFVLARDYDVNRARVRDLMQQYLGLEHPPAMSDRQSSGPEEEGILTAFYRTERNLRDALKPMYSLFFERLNAYPGGLKLLVVLRADLLSSLAKENIPCLRALDSYLKEKLITWLSPASLELHQITWDDSASLLEKIVAYEAVHPIRNLLDLKRRLGVGRRCFGYMHPAIYGEPLIFIEVALLKDVAVSIQDVLWDEPPTPECEASCALFYSITSTQPGLSGINLGKFLIKRVIELLRRDMPHIMTFATLSPIPGFMQWLLSKLASQLKLAKTETEDSSTSSHIGSGSVFRENILLPEEEKMIVNSSVGSAVGKSGLEIMENLLRSTNSEWAKSDCLDVLKHPLLRLCARYLLKERKRGKALDPVANFHLQNGAMIERINWMADQSEKGIQQSAGIMVNYVYRLDHIEEYAQSFINEGCIHASPDLHEYVKDMKDNNSTVIN</sequence>
<dbReference type="Pfam" id="PF17408">
    <property type="entry name" value="MCD_N"/>
    <property type="match status" value="1"/>
</dbReference>
<feature type="domain" description="Malonyl-CoA decarboxylase C-terminal" evidence="2">
    <location>
        <begin position="218"/>
        <end position="501"/>
    </location>
</feature>
<dbReference type="OrthoDB" id="426718at2759"/>
<protein>
    <recommendedName>
        <fullName evidence="6">Malonyl-CoA decarboxylase</fullName>
    </recommendedName>
</protein>
<evidence type="ECO:0000259" key="2">
    <source>
        <dbReference type="Pfam" id="PF05292"/>
    </source>
</evidence>
<gene>
    <name evidence="4" type="ORF">J5N97_001963</name>
</gene>
<organism evidence="4 5">
    <name type="scientific">Dioscorea zingiberensis</name>
    <dbReference type="NCBI Taxonomy" id="325984"/>
    <lineage>
        <taxon>Eukaryota</taxon>
        <taxon>Viridiplantae</taxon>
        <taxon>Streptophyta</taxon>
        <taxon>Embryophyta</taxon>
        <taxon>Tracheophyta</taxon>
        <taxon>Spermatophyta</taxon>
        <taxon>Magnoliopsida</taxon>
        <taxon>Liliopsida</taxon>
        <taxon>Dioscoreales</taxon>
        <taxon>Dioscoreaceae</taxon>
        <taxon>Dioscorea</taxon>
    </lineage>
</organism>
<evidence type="ECO:0000313" key="5">
    <source>
        <dbReference type="Proteomes" id="UP001085076"/>
    </source>
</evidence>
<dbReference type="FunFam" id="1.20.140.90:FF:000002">
    <property type="entry name" value="Malonyl-CoA decarboxylase family protein"/>
    <property type="match status" value="1"/>
</dbReference>
<reference evidence="4 5" key="1">
    <citation type="journal article" date="2022" name="Hortic Res">
        <title>The genome of Dioscorea zingiberensis sheds light on the biosynthesis, origin and evolution of the medicinally important diosgenin saponins.</title>
        <authorList>
            <person name="Li Y."/>
            <person name="Tan C."/>
            <person name="Li Z."/>
            <person name="Guo J."/>
            <person name="Li S."/>
            <person name="Chen X."/>
            <person name="Wang C."/>
            <person name="Dai X."/>
            <person name="Yang H."/>
            <person name="Song W."/>
            <person name="Hou L."/>
            <person name="Xu J."/>
            <person name="Tong Z."/>
            <person name="Xu A."/>
            <person name="Yuan X."/>
            <person name="Wang W."/>
            <person name="Yang Q."/>
            <person name="Chen L."/>
            <person name="Sun Z."/>
            <person name="Wang K."/>
            <person name="Pan B."/>
            <person name="Chen J."/>
            <person name="Bao Y."/>
            <person name="Liu F."/>
            <person name="Qi X."/>
            <person name="Gang D.R."/>
            <person name="Wen J."/>
            <person name="Li J."/>
        </authorList>
    </citation>
    <scope>NUCLEOTIDE SEQUENCE [LARGE SCALE GENOMIC DNA]</scope>
    <source>
        <strain evidence="4">Dzin_1.0</strain>
    </source>
</reference>
<evidence type="ECO:0000256" key="1">
    <source>
        <dbReference type="SAM" id="MobiDB-lite"/>
    </source>
</evidence>
<dbReference type="Pfam" id="PF05292">
    <property type="entry name" value="MCD"/>
    <property type="match status" value="1"/>
</dbReference>
<dbReference type="InterPro" id="IPR038917">
    <property type="entry name" value="Malonyl_CoA_deC"/>
</dbReference>
<evidence type="ECO:0000259" key="3">
    <source>
        <dbReference type="Pfam" id="PF17408"/>
    </source>
</evidence>
<name>A0A9D5BSY0_9LILI</name>
<dbReference type="InterPro" id="IPR007956">
    <property type="entry name" value="Malonyl_CoA_deC_C"/>
</dbReference>
<dbReference type="Gene3D" id="1.20.140.90">
    <property type="entry name" value="Malonyl-CoA decarboxylase, oligemerization domain"/>
    <property type="match status" value="1"/>
</dbReference>
<dbReference type="Gene3D" id="3.40.630.150">
    <property type="entry name" value="Malonyl-CoA decarboxylase, catalytic domain"/>
    <property type="match status" value="1"/>
</dbReference>
<feature type="domain" description="Malonyl-CoA decarboxylase N-terminal" evidence="3">
    <location>
        <begin position="150"/>
        <end position="213"/>
    </location>
</feature>
<proteinExistence type="predicted"/>
<evidence type="ECO:0008006" key="6">
    <source>
        <dbReference type="Google" id="ProtNLM"/>
    </source>
</evidence>
<dbReference type="GO" id="GO:0005782">
    <property type="term" value="C:peroxisomal matrix"/>
    <property type="evidence" value="ECO:0007669"/>
    <property type="project" value="TreeGrafter"/>
</dbReference>
<accession>A0A9D5BSY0</accession>
<dbReference type="FunFam" id="3.40.630.150:FF:000002">
    <property type="entry name" value="malonyl-CoA decarboxylase, mitochondrial"/>
    <property type="match status" value="1"/>
</dbReference>
<dbReference type="InterPro" id="IPR042303">
    <property type="entry name" value="Malonyl_CoA_deC_C_sf"/>
</dbReference>
<evidence type="ECO:0000313" key="4">
    <source>
        <dbReference type="EMBL" id="KAJ0960204.1"/>
    </source>
</evidence>
<dbReference type="GO" id="GO:0006085">
    <property type="term" value="P:acetyl-CoA biosynthetic process"/>
    <property type="evidence" value="ECO:0007669"/>
    <property type="project" value="TreeGrafter"/>
</dbReference>
<dbReference type="Proteomes" id="UP001085076">
    <property type="component" value="Unassembled WGS sequence"/>
</dbReference>
<dbReference type="PANTHER" id="PTHR28641:SF1">
    <property type="entry name" value="MALONYL-COA DECARBOXYLASE, MITOCHONDRIAL"/>
    <property type="match status" value="1"/>
</dbReference>
<comment type="caution">
    <text evidence="4">The sequence shown here is derived from an EMBL/GenBank/DDBJ whole genome shotgun (WGS) entry which is preliminary data.</text>
</comment>
<dbReference type="GO" id="GO:0050080">
    <property type="term" value="F:malonyl-CoA decarboxylase activity"/>
    <property type="evidence" value="ECO:0007669"/>
    <property type="project" value="InterPro"/>
</dbReference>
<dbReference type="AlphaFoldDB" id="A0A9D5BSY0"/>
<dbReference type="GO" id="GO:2001294">
    <property type="term" value="P:malonyl-CoA catabolic process"/>
    <property type="evidence" value="ECO:0007669"/>
    <property type="project" value="TreeGrafter"/>
</dbReference>
<dbReference type="InterPro" id="IPR035372">
    <property type="entry name" value="MCD_N"/>
</dbReference>
<dbReference type="PANTHER" id="PTHR28641">
    <property type="match status" value="1"/>
</dbReference>
<dbReference type="InterPro" id="IPR038351">
    <property type="entry name" value="MCD_N_sf"/>
</dbReference>
<dbReference type="GO" id="GO:0006633">
    <property type="term" value="P:fatty acid biosynthetic process"/>
    <property type="evidence" value="ECO:0007669"/>
    <property type="project" value="InterPro"/>
</dbReference>
<dbReference type="GO" id="GO:0005759">
    <property type="term" value="C:mitochondrial matrix"/>
    <property type="evidence" value="ECO:0007669"/>
    <property type="project" value="TreeGrafter"/>
</dbReference>
<dbReference type="EMBL" id="JAGGNH010000098">
    <property type="protein sequence ID" value="KAJ0960204.1"/>
    <property type="molecule type" value="Genomic_DNA"/>
</dbReference>
<feature type="region of interest" description="Disordered" evidence="1">
    <location>
        <begin position="1"/>
        <end position="51"/>
    </location>
</feature>
<keyword evidence="5" id="KW-1185">Reference proteome</keyword>